<sequence>MAKRKNNLRNATDKSQAGRGVKKWRSLEKVWFIPLAFSPAQSANNVPATPSVLASICLQNQILARQIVHFDVKLASECFCN</sequence>
<evidence type="ECO:0000313" key="2">
    <source>
        <dbReference type="EMBL" id="BES90267.1"/>
    </source>
</evidence>
<protein>
    <submittedName>
        <fullName evidence="2">Uncharacterized protein</fullName>
    </submittedName>
</protein>
<accession>A0ABN7AD86</accession>
<reference evidence="2 3" key="1">
    <citation type="submission" date="2023-09" db="EMBL/GenBank/DDBJ databases">
        <title>Nesidiocoris tenuis whole genome shotgun sequence.</title>
        <authorList>
            <person name="Shibata T."/>
            <person name="Shimoda M."/>
            <person name="Kobayashi T."/>
            <person name="Uehara T."/>
        </authorList>
    </citation>
    <scope>NUCLEOTIDE SEQUENCE [LARGE SCALE GENOMIC DNA]</scope>
    <source>
        <strain evidence="2 3">Japan</strain>
    </source>
</reference>
<name>A0ABN7AD86_9HEMI</name>
<evidence type="ECO:0000313" key="3">
    <source>
        <dbReference type="Proteomes" id="UP001307889"/>
    </source>
</evidence>
<proteinExistence type="predicted"/>
<keyword evidence="3" id="KW-1185">Reference proteome</keyword>
<organism evidence="2 3">
    <name type="scientific">Nesidiocoris tenuis</name>
    <dbReference type="NCBI Taxonomy" id="355587"/>
    <lineage>
        <taxon>Eukaryota</taxon>
        <taxon>Metazoa</taxon>
        <taxon>Ecdysozoa</taxon>
        <taxon>Arthropoda</taxon>
        <taxon>Hexapoda</taxon>
        <taxon>Insecta</taxon>
        <taxon>Pterygota</taxon>
        <taxon>Neoptera</taxon>
        <taxon>Paraneoptera</taxon>
        <taxon>Hemiptera</taxon>
        <taxon>Heteroptera</taxon>
        <taxon>Panheteroptera</taxon>
        <taxon>Cimicomorpha</taxon>
        <taxon>Miridae</taxon>
        <taxon>Dicyphina</taxon>
        <taxon>Nesidiocoris</taxon>
    </lineage>
</organism>
<dbReference type="Proteomes" id="UP001307889">
    <property type="component" value="Chromosome 2"/>
</dbReference>
<gene>
    <name evidence="2" type="ORF">NTJ_03075</name>
</gene>
<feature type="region of interest" description="Disordered" evidence="1">
    <location>
        <begin position="1"/>
        <end position="22"/>
    </location>
</feature>
<evidence type="ECO:0000256" key="1">
    <source>
        <dbReference type="SAM" id="MobiDB-lite"/>
    </source>
</evidence>
<dbReference type="EMBL" id="AP028910">
    <property type="protein sequence ID" value="BES90267.1"/>
    <property type="molecule type" value="Genomic_DNA"/>
</dbReference>